<reference evidence="1 2" key="1">
    <citation type="submission" date="2021-08" db="EMBL/GenBank/DDBJ databases">
        <title>Genomic Architecture of Streptomyces flavotricini NGL1 and Streptomyces erythrochromogenes HMS4 With Differential Plant Beneficial attributes and laccase production capabilities.</title>
        <authorList>
            <person name="Salwan R."/>
            <person name="Kaur R."/>
            <person name="Sharma V."/>
        </authorList>
    </citation>
    <scope>NUCLEOTIDE SEQUENCE [LARGE SCALE GENOMIC DNA]</scope>
    <source>
        <strain evidence="1 2">NGL1</strain>
    </source>
</reference>
<dbReference type="EMBL" id="JAINUL010000001">
    <property type="protein sequence ID" value="MCC0100556.1"/>
    <property type="molecule type" value="Genomic_DNA"/>
</dbReference>
<organism evidence="1 2">
    <name type="scientific">Streptomyces flavotricini</name>
    <dbReference type="NCBI Taxonomy" id="66888"/>
    <lineage>
        <taxon>Bacteria</taxon>
        <taxon>Bacillati</taxon>
        <taxon>Actinomycetota</taxon>
        <taxon>Actinomycetes</taxon>
        <taxon>Kitasatosporales</taxon>
        <taxon>Streptomycetaceae</taxon>
        <taxon>Streptomyces</taxon>
    </lineage>
</organism>
<evidence type="ECO:0000313" key="1">
    <source>
        <dbReference type="EMBL" id="MCC0100556.1"/>
    </source>
</evidence>
<dbReference type="Proteomes" id="UP001520654">
    <property type="component" value="Unassembled WGS sequence"/>
</dbReference>
<accession>A0ABS8EHD1</accession>
<evidence type="ECO:0000313" key="2">
    <source>
        <dbReference type="Proteomes" id="UP001520654"/>
    </source>
</evidence>
<keyword evidence="2" id="KW-1185">Reference proteome</keyword>
<gene>
    <name evidence="1" type="ORF">K7B10_38475</name>
</gene>
<name>A0ABS8EHD1_9ACTN</name>
<dbReference type="RefSeq" id="WP_229344299.1">
    <property type="nucleotide sequence ID" value="NZ_JAINUL010000001.1"/>
</dbReference>
<sequence length="88" mass="9482">MPEYGQMLQYAELAAMVAWLIDLFKNADGLVQQRTLVFDQAALRLLAAGASTGWRFGGGSEGCHLRHLKWVGNPPSADAPGEIKALSP</sequence>
<protein>
    <submittedName>
        <fullName evidence="1">Uncharacterized protein</fullName>
    </submittedName>
</protein>
<proteinExistence type="predicted"/>
<comment type="caution">
    <text evidence="1">The sequence shown here is derived from an EMBL/GenBank/DDBJ whole genome shotgun (WGS) entry which is preliminary data.</text>
</comment>